<dbReference type="Pfam" id="PF01535">
    <property type="entry name" value="PPR"/>
    <property type="match status" value="7"/>
</dbReference>
<reference evidence="4" key="1">
    <citation type="submission" date="2016-04" db="EMBL/GenBank/DDBJ databases">
        <title>Cephalotus genome sequencing.</title>
        <authorList>
            <person name="Fukushima K."/>
            <person name="Hasebe M."/>
            <person name="Fang X."/>
        </authorList>
    </citation>
    <scope>NUCLEOTIDE SEQUENCE [LARGE SCALE GENOMIC DNA]</scope>
    <source>
        <strain evidence="4">cv. St1</strain>
    </source>
</reference>
<feature type="repeat" description="PPR" evidence="2">
    <location>
        <begin position="256"/>
        <end position="290"/>
    </location>
</feature>
<dbReference type="Gene3D" id="1.25.40.10">
    <property type="entry name" value="Tetratricopeptide repeat domain"/>
    <property type="match status" value="3"/>
</dbReference>
<dbReference type="PROSITE" id="PS51375">
    <property type="entry name" value="PPR"/>
    <property type="match status" value="5"/>
</dbReference>
<organism evidence="3 4">
    <name type="scientific">Cephalotus follicularis</name>
    <name type="common">Albany pitcher plant</name>
    <dbReference type="NCBI Taxonomy" id="3775"/>
    <lineage>
        <taxon>Eukaryota</taxon>
        <taxon>Viridiplantae</taxon>
        <taxon>Streptophyta</taxon>
        <taxon>Embryophyta</taxon>
        <taxon>Tracheophyta</taxon>
        <taxon>Spermatophyta</taxon>
        <taxon>Magnoliopsida</taxon>
        <taxon>eudicotyledons</taxon>
        <taxon>Gunneridae</taxon>
        <taxon>Pentapetalae</taxon>
        <taxon>rosids</taxon>
        <taxon>fabids</taxon>
        <taxon>Oxalidales</taxon>
        <taxon>Cephalotaceae</taxon>
        <taxon>Cephalotus</taxon>
    </lineage>
</organism>
<sequence>MFHSVHHGRAVHAKLIKGSISSFLFLQNHLLNLYVKSGDLANGYKLFEEMPHRNVVSWSAIIAGFVKHGYPSQALSLFGLMHRDGTTMPNEFTLVSALHASSLSDNLTQAYQIYAFVVRLGFQFNIFLNNAFLTVLIRHGRLEDALEVFEKFPNKDIVSWNAMMAGYLQYSCLEVPALWFRMMREGVKPDNFTFASILTGLAALSDLKMGLRVHAQIVKGGHGGEICIGNSLVDFYIKNEKLADAFLVFHEMPLHDVCSWTQIAAGCVTCGEPGKALEAIAQMKEMGVRPNKFTLATALNACANLASLQEGERVHGLRIKLGTEIDVRVDNALLDMYAKCGCLDAAWCVFRSLRNRSVVSWTTMITCCAQNGQVRKALEIFEEMKGDGVQPNHITFICVLYACGQGGFIDEGWKYFSMIRDYGISPGEDHYVCMVNLLGRAGHIKEAEELIVRMPSKPGVLVWQTLLGACIVHGDLETAKRAAGHVMDLDRKDPSTYVLLSNMFAGMKNWDHVDMLRDLMDSRNVKKMPGSSWIELEESFLPPPALQGFA</sequence>
<accession>A0A1Q3BZM2</accession>
<dbReference type="InterPro" id="IPR046848">
    <property type="entry name" value="E_motif"/>
</dbReference>
<dbReference type="GO" id="GO:0003723">
    <property type="term" value="F:RNA binding"/>
    <property type="evidence" value="ECO:0007669"/>
    <property type="project" value="InterPro"/>
</dbReference>
<dbReference type="OrthoDB" id="185373at2759"/>
<evidence type="ECO:0000256" key="2">
    <source>
        <dbReference type="PROSITE-ProRule" id="PRU00708"/>
    </source>
</evidence>
<dbReference type="GO" id="GO:0009451">
    <property type="term" value="P:RNA modification"/>
    <property type="evidence" value="ECO:0007669"/>
    <property type="project" value="InterPro"/>
</dbReference>
<feature type="repeat" description="PPR" evidence="2">
    <location>
        <begin position="54"/>
        <end position="88"/>
    </location>
</feature>
<comment type="caution">
    <text evidence="3">The sequence shown here is derived from an EMBL/GenBank/DDBJ whole genome shotgun (WGS) entry which is preliminary data.</text>
</comment>
<dbReference type="FunFam" id="1.25.40.10:FF:000381">
    <property type="entry name" value="Pentatricopeptide repeat-containing protein"/>
    <property type="match status" value="1"/>
</dbReference>
<protein>
    <submittedName>
        <fullName evidence="3">PPR domain-containing protein/PPR_2 domain-containing protein</fullName>
    </submittedName>
</protein>
<dbReference type="FunFam" id="1.25.40.10:FF:000808">
    <property type="entry name" value="Pentatricopeptide repeat-containing protein At4g32430, mitochondrial"/>
    <property type="match status" value="1"/>
</dbReference>
<feature type="repeat" description="PPR" evidence="2">
    <location>
        <begin position="357"/>
        <end position="391"/>
    </location>
</feature>
<gene>
    <name evidence="3" type="ORF">CFOL_v3_16825</name>
</gene>
<dbReference type="FunFam" id="1.25.40.10:FF:001681">
    <property type="entry name" value="Pentatricopeptide repeat-containing protein At4g33170 family"/>
    <property type="match status" value="1"/>
</dbReference>
<dbReference type="InParanoid" id="A0A1Q3BZM2"/>
<dbReference type="PANTHER" id="PTHR47926">
    <property type="entry name" value="PENTATRICOPEPTIDE REPEAT-CONTAINING PROTEIN"/>
    <property type="match status" value="1"/>
</dbReference>
<dbReference type="InterPro" id="IPR002885">
    <property type="entry name" value="PPR_rpt"/>
</dbReference>
<keyword evidence="4" id="KW-1185">Reference proteome</keyword>
<dbReference type="Proteomes" id="UP000187406">
    <property type="component" value="Unassembled WGS sequence"/>
</dbReference>
<name>A0A1Q3BZM2_CEPFO</name>
<dbReference type="NCBIfam" id="TIGR00756">
    <property type="entry name" value="PPR"/>
    <property type="match status" value="5"/>
</dbReference>
<dbReference type="PANTHER" id="PTHR47926:SF349">
    <property type="entry name" value="(WILD MALAYSIAN BANANA) HYPOTHETICAL PROTEIN"/>
    <property type="match status" value="1"/>
</dbReference>
<keyword evidence="1" id="KW-0677">Repeat</keyword>
<dbReference type="InterPro" id="IPR011990">
    <property type="entry name" value="TPR-like_helical_dom_sf"/>
</dbReference>
<feature type="repeat" description="PPR" evidence="2">
    <location>
        <begin position="392"/>
        <end position="426"/>
    </location>
</feature>
<dbReference type="Pfam" id="PF20431">
    <property type="entry name" value="E_motif"/>
    <property type="match status" value="1"/>
</dbReference>
<evidence type="ECO:0000313" key="4">
    <source>
        <dbReference type="Proteomes" id="UP000187406"/>
    </source>
</evidence>
<dbReference type="Pfam" id="PF13041">
    <property type="entry name" value="PPR_2"/>
    <property type="match status" value="1"/>
</dbReference>
<feature type="repeat" description="PPR" evidence="2">
    <location>
        <begin position="125"/>
        <end position="159"/>
    </location>
</feature>
<dbReference type="InterPro" id="IPR046960">
    <property type="entry name" value="PPR_At4g14850-like_plant"/>
</dbReference>
<dbReference type="Pfam" id="PF13812">
    <property type="entry name" value="PPR_3"/>
    <property type="match status" value="1"/>
</dbReference>
<evidence type="ECO:0000313" key="3">
    <source>
        <dbReference type="EMBL" id="GAV73339.1"/>
    </source>
</evidence>
<dbReference type="EMBL" id="BDDD01001099">
    <property type="protein sequence ID" value="GAV73339.1"/>
    <property type="molecule type" value="Genomic_DNA"/>
</dbReference>
<proteinExistence type="predicted"/>
<evidence type="ECO:0000256" key="1">
    <source>
        <dbReference type="ARBA" id="ARBA00022737"/>
    </source>
</evidence>
<dbReference type="AlphaFoldDB" id="A0A1Q3BZM2"/>